<gene>
    <name evidence="2" type="ORF">SAMN05421756_111100</name>
</gene>
<evidence type="ECO:0008006" key="4">
    <source>
        <dbReference type="Google" id="ProtNLM"/>
    </source>
</evidence>
<name>A0A1H9MVQ3_9ACTN</name>
<dbReference type="EMBL" id="FOFA01000011">
    <property type="protein sequence ID" value="SER27762.1"/>
    <property type="molecule type" value="Genomic_DNA"/>
</dbReference>
<dbReference type="AlphaFoldDB" id="A0A1H9MVQ3"/>
<evidence type="ECO:0000313" key="3">
    <source>
        <dbReference type="Proteomes" id="UP000198504"/>
    </source>
</evidence>
<dbReference type="OrthoDB" id="3777129at2"/>
<feature type="transmembrane region" description="Helical" evidence="1">
    <location>
        <begin position="84"/>
        <end position="108"/>
    </location>
</feature>
<protein>
    <recommendedName>
        <fullName evidence="4">Conjugal transfer protein</fullName>
    </recommendedName>
</protein>
<proteinExistence type="predicted"/>
<evidence type="ECO:0000256" key="1">
    <source>
        <dbReference type="SAM" id="Phobius"/>
    </source>
</evidence>
<organism evidence="2 3">
    <name type="scientific">Microlunatus flavus</name>
    <dbReference type="NCBI Taxonomy" id="1036181"/>
    <lineage>
        <taxon>Bacteria</taxon>
        <taxon>Bacillati</taxon>
        <taxon>Actinomycetota</taxon>
        <taxon>Actinomycetes</taxon>
        <taxon>Propionibacteriales</taxon>
        <taxon>Propionibacteriaceae</taxon>
        <taxon>Microlunatus</taxon>
    </lineage>
</organism>
<keyword evidence="1" id="KW-1133">Transmembrane helix</keyword>
<evidence type="ECO:0000313" key="2">
    <source>
        <dbReference type="EMBL" id="SER27762.1"/>
    </source>
</evidence>
<reference evidence="3" key="1">
    <citation type="submission" date="2016-10" db="EMBL/GenBank/DDBJ databases">
        <authorList>
            <person name="Varghese N."/>
            <person name="Submissions S."/>
        </authorList>
    </citation>
    <scope>NUCLEOTIDE SEQUENCE [LARGE SCALE GENOMIC DNA]</scope>
    <source>
        <strain evidence="3">CGMCC 4.6856</strain>
    </source>
</reference>
<keyword evidence="1" id="KW-0472">Membrane</keyword>
<keyword evidence="1" id="KW-0812">Transmembrane</keyword>
<accession>A0A1H9MVQ3</accession>
<dbReference type="RefSeq" id="WP_091186110.1">
    <property type="nucleotide sequence ID" value="NZ_FOFA01000011.1"/>
</dbReference>
<dbReference type="Proteomes" id="UP000198504">
    <property type="component" value="Unassembled WGS sequence"/>
</dbReference>
<sequence length="159" mass="17684">MSQQERRRTPYPWTWEPAALLLGVPALVVLLGVQAGRALANGLTTGHWQLAPPETWPTTTLAVITGDAGAGLDPHPARAAASTVLWLIIALVQLVTLVPTVLALRWAWRRWSPYRPQGFATPAQVDTVLGIRRLRSTANFIRPDLHHRGQWSAGRRRRR</sequence>
<keyword evidence="3" id="KW-1185">Reference proteome</keyword>
<dbReference type="STRING" id="1036181.SAMN05421756_111100"/>